<sequence>MGEKLLFLGVALMLIEAFIPGFGVFGVSGILAFIVGIVFVSPNIYYAIAIIAVVVGIFAIIFALIAKKIPKGSLYKTLFLKTNLNNEEGFLSSKDNNKHLGEVMIVDTFLRPSGKVKKDDNVYDAMSEGEFIEKNEKVKVVGNKGYILIVKKLEGE</sequence>
<dbReference type="Proteomes" id="UP000006437">
    <property type="component" value="Unassembled WGS sequence"/>
</dbReference>
<keyword evidence="3 5" id="KW-1133">Transmembrane helix</keyword>
<comment type="subcellular location">
    <subcellularLocation>
        <location evidence="1">Membrane</location>
        <topology evidence="1">Multi-pass membrane protein</topology>
    </subcellularLocation>
</comment>
<dbReference type="InterPro" id="IPR052165">
    <property type="entry name" value="Membrane_assoc_protease"/>
</dbReference>
<dbReference type="HOGENOM" id="CLU_087257_2_0_9"/>
<dbReference type="InterPro" id="IPR056739">
    <property type="entry name" value="NfeD_membrane"/>
</dbReference>
<feature type="transmembrane region" description="Helical" evidence="5">
    <location>
        <begin position="5"/>
        <end position="38"/>
    </location>
</feature>
<feature type="domain" description="NfeD-like C-terminal" evidence="6">
    <location>
        <begin position="99"/>
        <end position="152"/>
    </location>
</feature>
<evidence type="ECO:0000256" key="4">
    <source>
        <dbReference type="ARBA" id="ARBA00023136"/>
    </source>
</evidence>
<evidence type="ECO:0000256" key="2">
    <source>
        <dbReference type="ARBA" id="ARBA00022692"/>
    </source>
</evidence>
<feature type="transmembrane region" description="Helical" evidence="5">
    <location>
        <begin position="44"/>
        <end position="66"/>
    </location>
</feature>
<protein>
    <submittedName>
        <fullName evidence="8">Uncharacterized protein</fullName>
    </submittedName>
</protein>
<keyword evidence="2 5" id="KW-0812">Transmembrane</keyword>
<evidence type="ECO:0000256" key="1">
    <source>
        <dbReference type="ARBA" id="ARBA00004141"/>
    </source>
</evidence>
<dbReference type="AlphaFoldDB" id="G9X0W1"/>
<evidence type="ECO:0000313" key="8">
    <source>
        <dbReference type="EMBL" id="EHL14935.1"/>
    </source>
</evidence>
<evidence type="ECO:0000256" key="5">
    <source>
        <dbReference type="SAM" id="Phobius"/>
    </source>
</evidence>
<name>G9X0W1_9FIRM</name>
<dbReference type="PANTHER" id="PTHR33507">
    <property type="entry name" value="INNER MEMBRANE PROTEIN YBBJ"/>
    <property type="match status" value="1"/>
</dbReference>
<dbReference type="InterPro" id="IPR002810">
    <property type="entry name" value="NfeD-like_C"/>
</dbReference>
<proteinExistence type="predicted"/>
<accession>G9X0W1</accession>
<dbReference type="SUPFAM" id="SSF141322">
    <property type="entry name" value="NfeD domain-like"/>
    <property type="match status" value="1"/>
</dbReference>
<dbReference type="GO" id="GO:0016020">
    <property type="term" value="C:membrane"/>
    <property type="evidence" value="ECO:0007669"/>
    <property type="project" value="UniProtKB-SubCell"/>
</dbReference>
<evidence type="ECO:0000313" key="9">
    <source>
        <dbReference type="Proteomes" id="UP000006437"/>
    </source>
</evidence>
<evidence type="ECO:0000259" key="7">
    <source>
        <dbReference type="Pfam" id="PF24961"/>
    </source>
</evidence>
<dbReference type="RefSeq" id="WP_009526263.1">
    <property type="nucleotide sequence ID" value="NZ_JH414566.1"/>
</dbReference>
<feature type="domain" description="NfeD integral membrane" evidence="7">
    <location>
        <begin position="5"/>
        <end position="65"/>
    </location>
</feature>
<dbReference type="BioCyc" id="EBAC796937-HMP:GMGH-2055-MONOMER"/>
<dbReference type="Gene3D" id="2.40.50.140">
    <property type="entry name" value="Nucleic acid-binding proteins"/>
    <property type="match status" value="1"/>
</dbReference>
<reference evidence="8 9" key="1">
    <citation type="submission" date="2011-08" db="EMBL/GenBank/DDBJ databases">
        <title>The Genome Sequence of Eubacteriaceae bacterium ACC19a.</title>
        <authorList>
            <consortium name="The Broad Institute Genome Sequencing Platform"/>
            <person name="Earl A."/>
            <person name="Ward D."/>
            <person name="Feldgarden M."/>
            <person name="Gevers D."/>
            <person name="Sizova M."/>
            <person name="Hazen A."/>
            <person name="Epstein S."/>
            <person name="Young S.K."/>
            <person name="Zeng Q."/>
            <person name="Gargeya S."/>
            <person name="Fitzgerald M."/>
            <person name="Haas B."/>
            <person name="Abouelleil A."/>
            <person name="Alvarado L."/>
            <person name="Arachchi H.M."/>
            <person name="Berlin A."/>
            <person name="Brown A."/>
            <person name="Chapman S.B."/>
            <person name="Chen Z."/>
            <person name="Dunbar C."/>
            <person name="Freedman E."/>
            <person name="Gearin G."/>
            <person name="Gellesch M."/>
            <person name="Goldberg J."/>
            <person name="Griggs A."/>
            <person name="Gujja S."/>
            <person name="Heiman D."/>
            <person name="Howarth C."/>
            <person name="Larson L."/>
            <person name="Lui A."/>
            <person name="MacDonald P.J.P."/>
            <person name="Montmayeur A."/>
            <person name="Murphy C."/>
            <person name="Neiman D."/>
            <person name="Pearson M."/>
            <person name="Priest M."/>
            <person name="Roberts A."/>
            <person name="Saif S."/>
            <person name="Shea T."/>
            <person name="Shenoy N."/>
            <person name="Sisk P."/>
            <person name="Stolte C."/>
            <person name="Sykes S."/>
            <person name="Wortman J."/>
            <person name="Nusbaum C."/>
            <person name="Birren B."/>
        </authorList>
    </citation>
    <scope>NUCLEOTIDE SEQUENCE [LARGE SCALE GENOMIC DNA]</scope>
    <source>
        <strain evidence="8 9">ACC19a</strain>
    </source>
</reference>
<gene>
    <name evidence="8" type="ORF">HMPREF9629_02047</name>
</gene>
<dbReference type="Pfam" id="PF24961">
    <property type="entry name" value="NfeD_membrane"/>
    <property type="match status" value="1"/>
</dbReference>
<evidence type="ECO:0000259" key="6">
    <source>
        <dbReference type="Pfam" id="PF01957"/>
    </source>
</evidence>
<keyword evidence="4 5" id="KW-0472">Membrane</keyword>
<dbReference type="InterPro" id="IPR012340">
    <property type="entry name" value="NA-bd_OB-fold"/>
</dbReference>
<organism evidence="8 9">
    <name type="scientific">Peptoanaerobacter stomatis</name>
    <dbReference type="NCBI Taxonomy" id="796937"/>
    <lineage>
        <taxon>Bacteria</taxon>
        <taxon>Bacillati</taxon>
        <taxon>Bacillota</taxon>
        <taxon>Clostridia</taxon>
        <taxon>Peptostreptococcales</taxon>
        <taxon>Filifactoraceae</taxon>
        <taxon>Peptoanaerobacter</taxon>
    </lineage>
</organism>
<evidence type="ECO:0000256" key="3">
    <source>
        <dbReference type="ARBA" id="ARBA00022989"/>
    </source>
</evidence>
<comment type="caution">
    <text evidence="8">The sequence shown here is derived from an EMBL/GenBank/DDBJ whole genome shotgun (WGS) entry which is preliminary data.</text>
</comment>
<dbReference type="Pfam" id="PF01957">
    <property type="entry name" value="NfeD"/>
    <property type="match status" value="1"/>
</dbReference>
<dbReference type="EMBL" id="AFZE01000021">
    <property type="protein sequence ID" value="EHL14935.1"/>
    <property type="molecule type" value="Genomic_DNA"/>
</dbReference>